<evidence type="ECO:0000313" key="1">
    <source>
        <dbReference type="EMBL" id="OXY85479.1"/>
    </source>
</evidence>
<comment type="caution">
    <text evidence="1">The sequence shown here is derived from an EMBL/GenBank/DDBJ whole genome shotgun (WGS) entry which is preliminary data.</text>
</comment>
<organism evidence="1 2">
    <name type="scientific">Streptomyces diastatochromogenes</name>
    <dbReference type="NCBI Taxonomy" id="42236"/>
    <lineage>
        <taxon>Bacteria</taxon>
        <taxon>Bacillati</taxon>
        <taxon>Actinomycetota</taxon>
        <taxon>Actinomycetes</taxon>
        <taxon>Kitasatosporales</taxon>
        <taxon>Streptomycetaceae</taxon>
        <taxon>Streptomyces</taxon>
    </lineage>
</organism>
<keyword evidence="2" id="KW-1185">Reference proteome</keyword>
<sequence length="64" mass="6764">MSCLRNRATLQQFLDPPGQQLALVKHGSVAVVIGLVVSQAARLRELPATVTEEEAGLQPTAEPG</sequence>
<dbReference type="Proteomes" id="UP000215483">
    <property type="component" value="Unassembled WGS sequence"/>
</dbReference>
<proteinExistence type="predicted"/>
<accession>A0A233RQ12</accession>
<evidence type="ECO:0000313" key="2">
    <source>
        <dbReference type="Proteomes" id="UP000215483"/>
    </source>
</evidence>
<gene>
    <name evidence="1" type="ORF">BEK98_45695</name>
</gene>
<dbReference type="RefSeq" id="WP_094222904.1">
    <property type="nucleotide sequence ID" value="NZ_MCGQ01000123.1"/>
</dbReference>
<dbReference type="EMBL" id="MCGQ01000123">
    <property type="protein sequence ID" value="OXY85479.1"/>
    <property type="molecule type" value="Genomic_DNA"/>
</dbReference>
<name>A0A233RQ12_STRDA</name>
<reference evidence="1 2" key="1">
    <citation type="submission" date="2016-07" db="EMBL/GenBank/DDBJ databases">
        <title>Draft genome of Streptomyces diastatochromogenes.</title>
        <authorList>
            <person name="Podduturi R."/>
            <person name="Lukassen M.B."/>
            <person name="Clausen N."/>
            <person name="Nielsen J.L."/>
            <person name="Jorgensen N.O."/>
        </authorList>
    </citation>
    <scope>NUCLEOTIDE SEQUENCE [LARGE SCALE GENOMIC DNA]</scope>
    <source>
        <strain evidence="1 2">DSM 40608</strain>
    </source>
</reference>
<protein>
    <submittedName>
        <fullName evidence="1">Uncharacterized protein</fullName>
    </submittedName>
</protein>
<dbReference type="AlphaFoldDB" id="A0A233RQ12"/>